<sequence>PTRHTGDDGTQLAAIRCQDGREGPTAQRSLLRRRPLARRGRSRGRGGRSAARMASAAVGGVSREVGSAKATVADQICQAVQSTSNLLHLMQENSPSQAHLAKLPKNLLAKATIIKNTGQVLEQLPRVISSLDAYMDSGLKSAPHLNTVGQLLSNMESSQLHSVFGDCKVREEIGSKYQQ</sequence>
<feature type="compositionally biased region" description="Basic residues" evidence="1">
    <location>
        <begin position="30"/>
        <end position="46"/>
    </location>
</feature>
<organism evidence="2">
    <name type="scientific">Anthurium amnicola</name>
    <dbReference type="NCBI Taxonomy" id="1678845"/>
    <lineage>
        <taxon>Eukaryota</taxon>
        <taxon>Viridiplantae</taxon>
        <taxon>Streptophyta</taxon>
        <taxon>Embryophyta</taxon>
        <taxon>Tracheophyta</taxon>
        <taxon>Spermatophyta</taxon>
        <taxon>Magnoliopsida</taxon>
        <taxon>Liliopsida</taxon>
        <taxon>Araceae</taxon>
        <taxon>Pothoideae</taxon>
        <taxon>Potheae</taxon>
        <taxon>Anthurium</taxon>
    </lineage>
</organism>
<reference evidence="2" key="1">
    <citation type="submission" date="2015-07" db="EMBL/GenBank/DDBJ databases">
        <title>Transcriptome Assembly of Anthurium amnicola.</title>
        <authorList>
            <person name="Suzuki J."/>
        </authorList>
    </citation>
    <scope>NUCLEOTIDE SEQUENCE</scope>
</reference>
<accession>A0A1D1YBQ8</accession>
<proteinExistence type="predicted"/>
<evidence type="ECO:0000256" key="1">
    <source>
        <dbReference type="SAM" id="MobiDB-lite"/>
    </source>
</evidence>
<name>A0A1D1YBQ8_9ARAE</name>
<feature type="non-terminal residue" evidence="2">
    <location>
        <position position="1"/>
    </location>
</feature>
<dbReference type="EMBL" id="GDJX01015858">
    <property type="protein sequence ID" value="JAT52078.1"/>
    <property type="molecule type" value="Transcribed_RNA"/>
</dbReference>
<evidence type="ECO:0000313" key="2">
    <source>
        <dbReference type="EMBL" id="JAT52078.1"/>
    </source>
</evidence>
<dbReference type="AlphaFoldDB" id="A0A1D1YBQ8"/>
<gene>
    <name evidence="2" type="primary">rol-3_1</name>
    <name evidence="2" type="ORF">g.48119</name>
</gene>
<protein>
    <submittedName>
        <fullName evidence="2">Protein roller-3</fullName>
    </submittedName>
</protein>
<feature type="region of interest" description="Disordered" evidence="1">
    <location>
        <begin position="1"/>
        <end position="56"/>
    </location>
</feature>